<dbReference type="Pfam" id="PF00483">
    <property type="entry name" value="NTP_transferase"/>
    <property type="match status" value="1"/>
</dbReference>
<evidence type="ECO:0000256" key="2">
    <source>
        <dbReference type="ARBA" id="ARBA00023056"/>
    </source>
</evidence>
<dbReference type="EMBL" id="FOGL01000001">
    <property type="protein sequence ID" value="SER11357.1"/>
    <property type="molecule type" value="Genomic_DNA"/>
</dbReference>
<dbReference type="GO" id="GO:0005978">
    <property type="term" value="P:glycogen biosynthetic process"/>
    <property type="evidence" value="ECO:0007669"/>
    <property type="project" value="UniProtKB-KW"/>
</dbReference>
<dbReference type="InterPro" id="IPR011004">
    <property type="entry name" value="Trimer_LpxA-like_sf"/>
</dbReference>
<dbReference type="InterPro" id="IPR005835">
    <property type="entry name" value="NTP_transferase_dom"/>
</dbReference>
<dbReference type="SUPFAM" id="SSF53448">
    <property type="entry name" value="Nucleotide-diphospho-sugar transferases"/>
    <property type="match status" value="1"/>
</dbReference>
<dbReference type="GO" id="GO:0008878">
    <property type="term" value="F:glucose-1-phosphate adenylyltransferase activity"/>
    <property type="evidence" value="ECO:0007669"/>
    <property type="project" value="InterPro"/>
</dbReference>
<dbReference type="Proteomes" id="UP000199687">
    <property type="component" value="Unassembled WGS sequence"/>
</dbReference>
<evidence type="ECO:0000259" key="3">
    <source>
        <dbReference type="Pfam" id="PF00483"/>
    </source>
</evidence>
<evidence type="ECO:0000256" key="1">
    <source>
        <dbReference type="ARBA" id="ARBA00010443"/>
    </source>
</evidence>
<reference evidence="5 6" key="1">
    <citation type="submission" date="2016-10" db="EMBL/GenBank/DDBJ databases">
        <authorList>
            <person name="de Groot N.N."/>
        </authorList>
    </citation>
    <scope>NUCLEOTIDE SEQUENCE [LARGE SCALE GENOMIC DNA]</scope>
    <source>
        <strain evidence="5 6">CGMCC 1.7727</strain>
    </source>
</reference>
<gene>
    <name evidence="5" type="ORF">SAMN04487944_101275</name>
</gene>
<dbReference type="PANTHER" id="PTHR43523">
    <property type="entry name" value="GLUCOSE-1-PHOSPHATE ADENYLYLTRANSFERASE-RELATED"/>
    <property type="match status" value="1"/>
</dbReference>
<evidence type="ECO:0000313" key="6">
    <source>
        <dbReference type="Proteomes" id="UP000199687"/>
    </source>
</evidence>
<keyword evidence="6" id="KW-1185">Reference proteome</keyword>
<dbReference type="Pfam" id="PF24894">
    <property type="entry name" value="Hexapep_GlmU"/>
    <property type="match status" value="1"/>
</dbReference>
<dbReference type="RefSeq" id="WP_089738215.1">
    <property type="nucleotide sequence ID" value="NZ_FOGL01000001.1"/>
</dbReference>
<feature type="domain" description="Glucose-1-phosphate adenylyltransferase/Bifunctional protein GlmU-like C-terminal hexapeptide" evidence="4">
    <location>
        <begin position="276"/>
        <end position="349"/>
    </location>
</feature>
<dbReference type="NCBIfam" id="TIGR02092">
    <property type="entry name" value="glgD"/>
    <property type="match status" value="1"/>
</dbReference>
<feature type="domain" description="Nucleotidyl transferase" evidence="3">
    <location>
        <begin position="12"/>
        <end position="156"/>
    </location>
</feature>
<dbReference type="InterPro" id="IPR011831">
    <property type="entry name" value="ADP-Glc_PPase"/>
</dbReference>
<accession>A0A1H9LJH8</accession>
<evidence type="ECO:0000259" key="4">
    <source>
        <dbReference type="Pfam" id="PF24894"/>
    </source>
</evidence>
<keyword evidence="5" id="KW-0808">Transferase</keyword>
<keyword evidence="2" id="KW-0320">Glycogen biosynthesis</keyword>
<dbReference type="AlphaFoldDB" id="A0A1H9LJH8"/>
<protein>
    <submittedName>
        <fullName evidence="5">Glucose-1-phosphate adenylyltransferase</fullName>
    </submittedName>
</protein>
<dbReference type="OrthoDB" id="9801810at2"/>
<dbReference type="InterPro" id="IPR056818">
    <property type="entry name" value="GlmU/GlgC-like_hexapep"/>
</dbReference>
<name>A0A1H9LJH8_9BACI</name>
<dbReference type="Gene3D" id="2.160.10.10">
    <property type="entry name" value="Hexapeptide repeat proteins"/>
    <property type="match status" value="1"/>
</dbReference>
<comment type="similarity">
    <text evidence="1">Belongs to the bacterial/plant glucose-1-phosphate adenylyltransferase family.</text>
</comment>
<dbReference type="PANTHER" id="PTHR43523:SF6">
    <property type="entry name" value="GLYCOGEN BIOSYNTHESIS PROTEIN GLGD"/>
    <property type="match status" value="1"/>
</dbReference>
<dbReference type="InterPro" id="IPR029044">
    <property type="entry name" value="Nucleotide-diphossugar_trans"/>
</dbReference>
<dbReference type="InterPro" id="IPR011832">
    <property type="entry name" value="GlgDAde_trans"/>
</dbReference>
<proteinExistence type="inferred from homology"/>
<organism evidence="5 6">
    <name type="scientific">Gracilibacillus ureilyticus</name>
    <dbReference type="NCBI Taxonomy" id="531814"/>
    <lineage>
        <taxon>Bacteria</taxon>
        <taxon>Bacillati</taxon>
        <taxon>Bacillota</taxon>
        <taxon>Bacilli</taxon>
        <taxon>Bacillales</taxon>
        <taxon>Bacillaceae</taxon>
        <taxon>Gracilibacillus</taxon>
    </lineage>
</organism>
<keyword evidence="5" id="KW-0548">Nucleotidyltransferase</keyword>
<dbReference type="Gene3D" id="3.90.550.10">
    <property type="entry name" value="Spore Coat Polysaccharide Biosynthesis Protein SpsA, Chain A"/>
    <property type="match status" value="1"/>
</dbReference>
<dbReference type="SUPFAM" id="SSF51161">
    <property type="entry name" value="Trimeric LpxA-like enzymes"/>
    <property type="match status" value="1"/>
</dbReference>
<evidence type="ECO:0000313" key="5">
    <source>
        <dbReference type="EMBL" id="SER11357.1"/>
    </source>
</evidence>
<sequence>MNNVMGIINLAGDNACLSELTKDRCLAAVPFAARYRLIDFSLTNLIRSGINNIAIFARKNYRSLIAHVGNGADWELNKRHGGLYVLPPFWEENGSLGDLEFFGYNWDYIERSMADHLLVTGSSFIANTDYLDLIERHIEQKADVTLLSAYSSSSNAKKLAIQLDLDHSVTDIADNLSGEPIFTGVFIIKKSCLFDLVHSNKQMVGGNFLVDTIWENLSSLNVRTAAHEGYGSFIESSVDYFRENIALLDPNNYFRLFQPGKNVSTKISNYKPAKFEKTANVNKSIISSGCQVAGNVEKSMLSRAVIVEEGSTIKNSIILDHCRVKSGAYIENAIIDKYSVLSTEDIIIGKSDDPHVIGKIDKTPVVPE</sequence>
<dbReference type="STRING" id="531814.SAMN04487944_101275"/>